<name>A0AAV9I2I0_9RHOD</name>
<dbReference type="EMBL" id="JANCYU010000004">
    <property type="protein sequence ID" value="KAK4522438.1"/>
    <property type="molecule type" value="Genomic_DNA"/>
</dbReference>
<accession>A0AAV9I2I0</accession>
<sequence>MSGSASNASRIKKPNDSKDESVETEIEKPSKQETRQRGSNPCKSVVSVDSAVKRLVVQTVENSFAGFSKVYDLYIRRIEDELDGLDRRLHELEQSRKKLEAFVNSCMNTSNRIEDLLATTVHSRYRENDKNGNKGLTASVDGNDDCSRPVLRLEERIERLETELSNFHKSEESGEREKIDMACSTAYENRLKTLEQNAESMFQDSSASIEKQCNINEKLEQSLRKLDNVANTAESVKQFVERNIRIRSDAESLVKEQVSLITKQVCIEMRSVTSRSLDTLNSKIGELLKRNIEDYENDLEIHFHDGI</sequence>
<evidence type="ECO:0000313" key="5">
    <source>
        <dbReference type="Proteomes" id="UP001300502"/>
    </source>
</evidence>
<proteinExistence type="predicted"/>
<protein>
    <submittedName>
        <fullName evidence="3">Uncharacterized protein</fullName>
    </submittedName>
</protein>
<dbReference type="Proteomes" id="UP001300502">
    <property type="component" value="Unassembled WGS sequence"/>
</dbReference>
<evidence type="ECO:0000313" key="4">
    <source>
        <dbReference type="EMBL" id="KAK4524839.1"/>
    </source>
</evidence>
<evidence type="ECO:0000313" key="3">
    <source>
        <dbReference type="EMBL" id="KAK4522438.1"/>
    </source>
</evidence>
<evidence type="ECO:0000256" key="1">
    <source>
        <dbReference type="SAM" id="Coils"/>
    </source>
</evidence>
<comment type="caution">
    <text evidence="3">The sequence shown here is derived from an EMBL/GenBank/DDBJ whole genome shotgun (WGS) entry which is preliminary data.</text>
</comment>
<keyword evidence="1" id="KW-0175">Coiled coil</keyword>
<keyword evidence="5" id="KW-1185">Reference proteome</keyword>
<feature type="region of interest" description="Disordered" evidence="2">
    <location>
        <begin position="1"/>
        <end position="44"/>
    </location>
</feature>
<dbReference type="EMBL" id="JANCYU010000026">
    <property type="protein sequence ID" value="KAK4524839.1"/>
    <property type="molecule type" value="Genomic_DNA"/>
</dbReference>
<feature type="coiled-coil region" evidence="1">
    <location>
        <begin position="150"/>
        <end position="236"/>
    </location>
</feature>
<feature type="compositionally biased region" description="Basic and acidic residues" evidence="2">
    <location>
        <begin position="13"/>
        <end position="36"/>
    </location>
</feature>
<organism evidence="3 5">
    <name type="scientific">Galdieria yellowstonensis</name>
    <dbReference type="NCBI Taxonomy" id="3028027"/>
    <lineage>
        <taxon>Eukaryota</taxon>
        <taxon>Rhodophyta</taxon>
        <taxon>Bangiophyceae</taxon>
        <taxon>Galdieriales</taxon>
        <taxon>Galdieriaceae</taxon>
        <taxon>Galdieria</taxon>
    </lineage>
</organism>
<reference evidence="3 5" key="1">
    <citation type="submission" date="2022-07" db="EMBL/GenBank/DDBJ databases">
        <title>Genome-wide signatures of adaptation to extreme environments.</title>
        <authorList>
            <person name="Cho C.H."/>
            <person name="Yoon H.S."/>
        </authorList>
    </citation>
    <scope>NUCLEOTIDE SEQUENCE [LARGE SCALE GENOMIC DNA]</scope>
    <source>
        <strain evidence="3 5">108.79 E11</strain>
    </source>
</reference>
<dbReference type="AlphaFoldDB" id="A0AAV9I2I0"/>
<feature type="coiled-coil region" evidence="1">
    <location>
        <begin position="75"/>
        <end position="102"/>
    </location>
</feature>
<evidence type="ECO:0000256" key="2">
    <source>
        <dbReference type="SAM" id="MobiDB-lite"/>
    </source>
</evidence>
<gene>
    <name evidence="3" type="ORF">GAYE_HTGSCF06PCTG21G0325</name>
    <name evidence="4" type="ORF">GAYE_SCF06G2741</name>
</gene>